<dbReference type="InterPro" id="IPR036412">
    <property type="entry name" value="HAD-like_sf"/>
</dbReference>
<accession>A0A4Q1C832</accession>
<evidence type="ECO:0000313" key="1">
    <source>
        <dbReference type="EMBL" id="RXK55000.1"/>
    </source>
</evidence>
<name>A0A4Q1C832_9BACT</name>
<keyword evidence="2" id="KW-1185">Reference proteome</keyword>
<protein>
    <recommendedName>
        <fullName evidence="3">HAD family hydrolase</fullName>
    </recommendedName>
</protein>
<gene>
    <name evidence="1" type="ORF">ESB00_03625</name>
</gene>
<evidence type="ECO:0000313" key="2">
    <source>
        <dbReference type="Proteomes" id="UP000290218"/>
    </source>
</evidence>
<dbReference type="Proteomes" id="UP000290218">
    <property type="component" value="Unassembled WGS sequence"/>
</dbReference>
<dbReference type="Gene3D" id="1.10.150.400">
    <property type="match status" value="1"/>
</dbReference>
<dbReference type="InterPro" id="IPR023214">
    <property type="entry name" value="HAD_sf"/>
</dbReference>
<sequence>MSAPTVSYDVFDTVVTRAFAHPRDLFVWLGVELQRAGVPVSDPLALAQARWSAELAARRKSPWTEVLFDDIHRELAAQLSWDETTAATARHLELEIESRHLHGIPAMRSELAQARTQAGRLLFLSDMYLPPTVLRPWLEREGMVAPGDLLLVSGDVRGNKSSGQLFKIAQAQTGGDFAHWHHTGDHPFADVASPRRLGISATHFTSAHLTARERTARGSEGEFATPWRSLLAGAMRLARLEHRTADEREVVLWETGATVAGPLFYGFVRWTLAEARRRGLRRLYFLARDGQIFHRIAQAIQAVEPFGISCEYLHASRVLFSGPAEINSPAAVRAIVAPHAVFHSLRQCLLPLGLDEAWGAANLPPRFRSVDPAANLPQAERDALADWLTAPERRADLSEALARRSREARAYLEQAGVVAGEPIGIVDAGWFGTIQRNLEHILGGPHGPAPLTGFYLGLMPAGSRPFAGEALAYTNRFAPLPLLREESHKVLIELMAQADHGQAAGFASHAGRLSVRLQETGPVNLAEIRLFQRAVLAFAKHLLAVADAATAPEDEFARTVIGVYRQLHDQPAAQEARVLGSLPHSDQYFEQKHAGLCAAMDFSMLCEAIRDHRRRPPHWWVQGQAALGHAPLLRLFSSLKRWRWRLTGRPE</sequence>
<dbReference type="AlphaFoldDB" id="A0A4Q1C832"/>
<proteinExistence type="predicted"/>
<evidence type="ECO:0008006" key="3">
    <source>
        <dbReference type="Google" id="ProtNLM"/>
    </source>
</evidence>
<dbReference type="RefSeq" id="WP_129046368.1">
    <property type="nucleotide sequence ID" value="NZ_SDHX01000001.1"/>
</dbReference>
<dbReference type="SUPFAM" id="SSF56784">
    <property type="entry name" value="HAD-like"/>
    <property type="match status" value="1"/>
</dbReference>
<dbReference type="EMBL" id="SDHX01000001">
    <property type="protein sequence ID" value="RXK55000.1"/>
    <property type="molecule type" value="Genomic_DNA"/>
</dbReference>
<dbReference type="Gene3D" id="3.40.50.1000">
    <property type="entry name" value="HAD superfamily/HAD-like"/>
    <property type="match status" value="1"/>
</dbReference>
<organism evidence="1 2">
    <name type="scientific">Oleiharenicola lentus</name>
    <dbReference type="NCBI Taxonomy" id="2508720"/>
    <lineage>
        <taxon>Bacteria</taxon>
        <taxon>Pseudomonadati</taxon>
        <taxon>Verrucomicrobiota</taxon>
        <taxon>Opitutia</taxon>
        <taxon>Opitutales</taxon>
        <taxon>Opitutaceae</taxon>
        <taxon>Oleiharenicola</taxon>
    </lineage>
</organism>
<dbReference type="OrthoDB" id="9816564at2"/>
<comment type="caution">
    <text evidence="1">The sequence shown here is derived from an EMBL/GenBank/DDBJ whole genome shotgun (WGS) entry which is preliminary data.</text>
</comment>
<reference evidence="1 2" key="1">
    <citation type="submission" date="2019-01" db="EMBL/GenBank/DDBJ databases">
        <title>Lacunisphaera sp. strain TWA-58.</title>
        <authorList>
            <person name="Chen W.-M."/>
        </authorList>
    </citation>
    <scope>NUCLEOTIDE SEQUENCE [LARGE SCALE GENOMIC DNA]</scope>
    <source>
        <strain evidence="1 2">TWA-58</strain>
    </source>
</reference>